<dbReference type="AlphaFoldDB" id="R7YS31"/>
<keyword evidence="1" id="KW-0479">Metal-binding</keyword>
<feature type="domain" description="C2H2-type" evidence="3">
    <location>
        <begin position="15"/>
        <end position="42"/>
    </location>
</feature>
<keyword evidence="1" id="KW-0862">Zinc</keyword>
<name>R7YS31_CONA1</name>
<feature type="domain" description="HIT-type" evidence="4">
    <location>
        <begin position="5"/>
        <end position="39"/>
    </location>
</feature>
<dbReference type="OMA" id="GVCATEP"/>
<feature type="region of interest" description="Disordered" evidence="2">
    <location>
        <begin position="36"/>
        <end position="84"/>
    </location>
</feature>
<dbReference type="Pfam" id="PF04438">
    <property type="entry name" value="zf-HIT"/>
    <property type="match status" value="1"/>
</dbReference>
<reference evidence="6" key="1">
    <citation type="submission" date="2012-06" db="EMBL/GenBank/DDBJ databases">
        <title>The genome sequence of Coniosporium apollinis CBS 100218.</title>
        <authorList>
            <consortium name="The Broad Institute Genome Sequencing Platform"/>
            <person name="Cuomo C."/>
            <person name="Gorbushina A."/>
            <person name="Noack S."/>
            <person name="Walker B."/>
            <person name="Young S.K."/>
            <person name="Zeng Q."/>
            <person name="Gargeya S."/>
            <person name="Fitzgerald M."/>
            <person name="Haas B."/>
            <person name="Abouelleil A."/>
            <person name="Alvarado L."/>
            <person name="Arachchi H.M."/>
            <person name="Berlin A.M."/>
            <person name="Chapman S.B."/>
            <person name="Goldberg J."/>
            <person name="Griggs A."/>
            <person name="Gujja S."/>
            <person name="Hansen M."/>
            <person name="Howarth C."/>
            <person name="Imamovic A."/>
            <person name="Larimer J."/>
            <person name="McCowan C."/>
            <person name="Montmayeur A."/>
            <person name="Murphy C."/>
            <person name="Neiman D."/>
            <person name="Pearson M."/>
            <person name="Priest M."/>
            <person name="Roberts A."/>
            <person name="Saif S."/>
            <person name="Shea T."/>
            <person name="Sisk P."/>
            <person name="Sykes S."/>
            <person name="Wortman J."/>
            <person name="Nusbaum C."/>
            <person name="Birren B."/>
        </authorList>
    </citation>
    <scope>NUCLEOTIDE SEQUENCE [LARGE SCALE GENOMIC DNA]</scope>
    <source>
        <strain evidence="6">CBS 100218</strain>
    </source>
</reference>
<sequence>MSALCGVCSQEPPKYKCPSCELQYCSFTCYKSHKTTHEADQPRTSPSPSTAPSLPGISAPDPTASNPPTNAPLPTAPLPITALPTDPTFQRLLTQRPTLRSQLRKIYTATLEPPPRDNSAPTRYGRGGQRGFRGRYRNRPVRPWTQETGDRYALRLLSEAMAEEREGEGVREFVACVGRVWGGRVEEEQGWKGRVRV</sequence>
<gene>
    <name evidence="5" type="ORF">W97_03970</name>
</gene>
<dbReference type="PROSITE" id="PS50157">
    <property type="entry name" value="ZINC_FINGER_C2H2_2"/>
    <property type="match status" value="1"/>
</dbReference>
<dbReference type="EMBL" id="JH767570">
    <property type="protein sequence ID" value="EON64737.1"/>
    <property type="molecule type" value="Genomic_DNA"/>
</dbReference>
<proteinExistence type="predicted"/>
<dbReference type="PROSITE" id="PS00028">
    <property type="entry name" value="ZINC_FINGER_C2H2_1"/>
    <property type="match status" value="1"/>
</dbReference>
<evidence type="ECO:0000256" key="1">
    <source>
        <dbReference type="PROSITE-ProRule" id="PRU00453"/>
    </source>
</evidence>
<dbReference type="Gene3D" id="3.30.60.190">
    <property type="match status" value="1"/>
</dbReference>
<dbReference type="InterPro" id="IPR013087">
    <property type="entry name" value="Znf_C2H2_type"/>
</dbReference>
<dbReference type="InterPro" id="IPR007529">
    <property type="entry name" value="Znf_HIT"/>
</dbReference>
<dbReference type="HOGENOM" id="CLU_063513_2_1_1"/>
<protein>
    <recommendedName>
        <fullName evidence="7">HIT-type domain-containing protein</fullName>
    </recommendedName>
</protein>
<dbReference type="PROSITE" id="PS51083">
    <property type="entry name" value="ZF_HIT"/>
    <property type="match status" value="1"/>
</dbReference>
<dbReference type="GO" id="GO:0008270">
    <property type="term" value="F:zinc ion binding"/>
    <property type="evidence" value="ECO:0007669"/>
    <property type="project" value="UniProtKB-UniRule"/>
</dbReference>
<feature type="compositionally biased region" description="Low complexity" evidence="2">
    <location>
        <begin position="42"/>
        <end position="68"/>
    </location>
</feature>
<evidence type="ECO:0000259" key="3">
    <source>
        <dbReference type="PROSITE" id="PS50157"/>
    </source>
</evidence>
<evidence type="ECO:0000313" key="5">
    <source>
        <dbReference type="EMBL" id="EON64737.1"/>
    </source>
</evidence>
<accession>R7YS31</accession>
<keyword evidence="6" id="KW-1185">Reference proteome</keyword>
<organism evidence="5 6">
    <name type="scientific">Coniosporium apollinis (strain CBS 100218)</name>
    <name type="common">Rock-inhabiting black yeast</name>
    <dbReference type="NCBI Taxonomy" id="1168221"/>
    <lineage>
        <taxon>Eukaryota</taxon>
        <taxon>Fungi</taxon>
        <taxon>Dikarya</taxon>
        <taxon>Ascomycota</taxon>
        <taxon>Pezizomycotina</taxon>
        <taxon>Dothideomycetes</taxon>
        <taxon>Dothideomycetes incertae sedis</taxon>
        <taxon>Coniosporium</taxon>
    </lineage>
</organism>
<dbReference type="OrthoDB" id="18412at2759"/>
<dbReference type="GeneID" id="19901281"/>
<evidence type="ECO:0000256" key="2">
    <source>
        <dbReference type="SAM" id="MobiDB-lite"/>
    </source>
</evidence>
<keyword evidence="1" id="KW-0863">Zinc-finger</keyword>
<feature type="region of interest" description="Disordered" evidence="2">
    <location>
        <begin position="111"/>
        <end position="142"/>
    </location>
</feature>
<dbReference type="RefSeq" id="XP_007780054.1">
    <property type="nucleotide sequence ID" value="XM_007781864.1"/>
</dbReference>
<evidence type="ECO:0000259" key="4">
    <source>
        <dbReference type="PROSITE" id="PS51083"/>
    </source>
</evidence>
<evidence type="ECO:0000313" key="6">
    <source>
        <dbReference type="Proteomes" id="UP000016924"/>
    </source>
</evidence>
<evidence type="ECO:0008006" key="7">
    <source>
        <dbReference type="Google" id="ProtNLM"/>
    </source>
</evidence>
<dbReference type="Proteomes" id="UP000016924">
    <property type="component" value="Unassembled WGS sequence"/>
</dbReference>
<dbReference type="eggNOG" id="ENOG502SF86">
    <property type="taxonomic scope" value="Eukaryota"/>
</dbReference>
<dbReference type="SUPFAM" id="SSF144232">
    <property type="entry name" value="HIT/MYND zinc finger-like"/>
    <property type="match status" value="1"/>
</dbReference>
<dbReference type="CDD" id="cd23024">
    <property type="entry name" value="zf-HIT_ZNHIT2-3"/>
    <property type="match status" value="1"/>
</dbReference>